<protein>
    <submittedName>
        <fullName evidence="1">Uncharacterized protein</fullName>
    </submittedName>
</protein>
<keyword evidence="2" id="KW-1185">Reference proteome</keyword>
<reference evidence="1 2" key="1">
    <citation type="submission" date="2018-04" db="EMBL/GenBank/DDBJ databases">
        <title>Flavobacterium sp. nov., isolated from glacier ice.</title>
        <authorList>
            <person name="Liu Q."/>
            <person name="Xin Y.-H."/>
        </authorList>
    </citation>
    <scope>NUCLEOTIDE SEQUENCE [LARGE SCALE GENOMIC DNA]</scope>
    <source>
        <strain evidence="1 2">RB1R5</strain>
    </source>
</reference>
<dbReference type="EMBL" id="QCZI01000003">
    <property type="protein sequence ID" value="PWA06482.1"/>
    <property type="molecule type" value="Genomic_DNA"/>
</dbReference>
<accession>A0A2U1JMW9</accession>
<dbReference type="AlphaFoldDB" id="A0A2U1JMW9"/>
<dbReference type="Proteomes" id="UP000245449">
    <property type="component" value="Unassembled WGS sequence"/>
</dbReference>
<organism evidence="1 2">
    <name type="scientific">Flavobacterium psychrotolerans</name>
    <dbReference type="NCBI Taxonomy" id="2169410"/>
    <lineage>
        <taxon>Bacteria</taxon>
        <taxon>Pseudomonadati</taxon>
        <taxon>Bacteroidota</taxon>
        <taxon>Flavobacteriia</taxon>
        <taxon>Flavobacteriales</taxon>
        <taxon>Flavobacteriaceae</taxon>
        <taxon>Flavobacterium</taxon>
    </lineage>
</organism>
<sequence>MNSAPFNLNLILIFKPLTKIIMKTLIMLALTGLLFLSCSNDNSSSSDLSETPLAKAKFDNTNFGIYKGVLVGSTGVVMVNIKNNNILSATLIIDGTTYNFTTVEDVIENNDIVGLTFTSGNMSFNFNVSTNGVNPYTNAIVIPGHPNVYISLIKEKSTSIVKCYQGTYLDNGANGSTGVFNLLISGNNIYGLAASNSGNSTVPLSGTVSNKIITGIIYGGGSFSGRINKNNISGTFKNADSSETGTWSGQRTL</sequence>
<evidence type="ECO:0000313" key="1">
    <source>
        <dbReference type="EMBL" id="PWA06482.1"/>
    </source>
</evidence>
<comment type="caution">
    <text evidence="1">The sequence shown here is derived from an EMBL/GenBank/DDBJ whole genome shotgun (WGS) entry which is preliminary data.</text>
</comment>
<name>A0A2U1JMW9_9FLAO</name>
<gene>
    <name evidence="1" type="ORF">DB895_03420</name>
</gene>
<evidence type="ECO:0000313" key="2">
    <source>
        <dbReference type="Proteomes" id="UP000245449"/>
    </source>
</evidence>
<proteinExistence type="predicted"/>